<dbReference type="GO" id="GO:0000408">
    <property type="term" value="C:EKC/KEOPS complex"/>
    <property type="evidence" value="ECO:0007669"/>
    <property type="project" value="TreeGrafter"/>
</dbReference>
<dbReference type="Gene3D" id="3.30.310.50">
    <property type="entry name" value="Alpha-D-phosphohexomutase, C-terminal domain"/>
    <property type="match status" value="1"/>
</dbReference>
<dbReference type="WBParaSite" id="ECPE_0001355801-mRNA-1">
    <property type="protein sequence ID" value="ECPE_0001355801-mRNA-1"/>
    <property type="gene ID" value="ECPE_0001355801"/>
</dbReference>
<accession>A0A183B2T4</accession>
<proteinExistence type="inferred from homology"/>
<dbReference type="AlphaFoldDB" id="A0A183B2T4"/>
<comment type="similarity">
    <text evidence="1">Belongs to the CTAG/PCC1 family.</text>
</comment>
<reference evidence="2 3" key="2">
    <citation type="submission" date="2018-11" db="EMBL/GenBank/DDBJ databases">
        <authorList>
            <consortium name="Pathogen Informatics"/>
        </authorList>
    </citation>
    <scope>NUCLEOTIDE SEQUENCE [LARGE SCALE GENOMIC DNA]</scope>
    <source>
        <strain evidence="2 3">Egypt</strain>
    </source>
</reference>
<protein>
    <submittedName>
        <fullName evidence="2 4">Uncharacterized protein</fullName>
    </submittedName>
</protein>
<evidence type="ECO:0000313" key="3">
    <source>
        <dbReference type="Proteomes" id="UP000272942"/>
    </source>
</evidence>
<dbReference type="PANTHER" id="PTHR31283:SF5">
    <property type="entry name" value="EKC_KEOPS COMPLEX SUBUNIT LAGE3"/>
    <property type="match status" value="1"/>
</dbReference>
<organism evidence="4">
    <name type="scientific">Echinostoma caproni</name>
    <dbReference type="NCBI Taxonomy" id="27848"/>
    <lineage>
        <taxon>Eukaryota</taxon>
        <taxon>Metazoa</taxon>
        <taxon>Spiralia</taxon>
        <taxon>Lophotrochozoa</taxon>
        <taxon>Platyhelminthes</taxon>
        <taxon>Trematoda</taxon>
        <taxon>Digenea</taxon>
        <taxon>Plagiorchiida</taxon>
        <taxon>Echinostomata</taxon>
        <taxon>Echinostomatoidea</taxon>
        <taxon>Echinostomatidae</taxon>
        <taxon>Echinostoma</taxon>
    </lineage>
</organism>
<dbReference type="GO" id="GO:0070525">
    <property type="term" value="P:tRNA threonylcarbamoyladenosine metabolic process"/>
    <property type="evidence" value="ECO:0007669"/>
    <property type="project" value="TreeGrafter"/>
</dbReference>
<reference evidence="4" key="1">
    <citation type="submission" date="2016-06" db="UniProtKB">
        <authorList>
            <consortium name="WormBaseParasite"/>
        </authorList>
    </citation>
    <scope>IDENTIFICATION</scope>
</reference>
<evidence type="ECO:0000256" key="1">
    <source>
        <dbReference type="ARBA" id="ARBA00007073"/>
    </source>
</evidence>
<dbReference type="Proteomes" id="UP000272942">
    <property type="component" value="Unassembled WGS sequence"/>
</dbReference>
<sequence length="104" mass="11128">MILSRTESTAAGYRIVCNLDFPSETLAEVACRTLSVDPPPKRSSVNQHFSVSGSTLVCECSAPFSHGSSQDPTTQLSKLRIAAHSVVDLACLVLETVETFKPTS</sequence>
<gene>
    <name evidence="2" type="ORF">ECPE_LOCUS13519</name>
</gene>
<evidence type="ECO:0000313" key="2">
    <source>
        <dbReference type="EMBL" id="VDP90791.1"/>
    </source>
</evidence>
<keyword evidence="3" id="KW-1185">Reference proteome</keyword>
<dbReference type="InterPro" id="IPR015419">
    <property type="entry name" value="CTAG/Pcc1"/>
</dbReference>
<dbReference type="EMBL" id="UZAN01055290">
    <property type="protein sequence ID" value="VDP90791.1"/>
    <property type="molecule type" value="Genomic_DNA"/>
</dbReference>
<name>A0A183B2T4_9TREM</name>
<dbReference type="OrthoDB" id="10025739at2759"/>
<evidence type="ECO:0000313" key="4">
    <source>
        <dbReference type="WBParaSite" id="ECPE_0001355801-mRNA-1"/>
    </source>
</evidence>
<dbReference type="Pfam" id="PF09341">
    <property type="entry name" value="Pcc1"/>
    <property type="match status" value="1"/>
</dbReference>
<dbReference type="PANTHER" id="PTHR31283">
    <property type="entry name" value="EKC/KEOPS COMPLEX SUBUNIT PCC1 FAMILY MEMBER"/>
    <property type="match status" value="1"/>
</dbReference>